<proteinExistence type="predicted"/>
<dbReference type="EMBL" id="KV454479">
    <property type="protein sequence ID" value="ODV61572.1"/>
    <property type="molecule type" value="Genomic_DNA"/>
</dbReference>
<keyword evidence="2" id="KW-1185">Reference proteome</keyword>
<reference evidence="2" key="1">
    <citation type="submission" date="2016-05" db="EMBL/GenBank/DDBJ databases">
        <title>Comparative genomics of biotechnologically important yeasts.</title>
        <authorList>
            <consortium name="DOE Joint Genome Institute"/>
            <person name="Riley R."/>
            <person name="Haridas S."/>
            <person name="Wolfe K.H."/>
            <person name="Lopes M.R."/>
            <person name="Hittinger C.T."/>
            <person name="Goker M."/>
            <person name="Salamov A."/>
            <person name="Wisecaver J."/>
            <person name="Long T.M."/>
            <person name="Aerts A.L."/>
            <person name="Barry K."/>
            <person name="Choi C."/>
            <person name="Clum A."/>
            <person name="Coughlan A.Y."/>
            <person name="Deshpande S."/>
            <person name="Douglass A.P."/>
            <person name="Hanson S.J."/>
            <person name="Klenk H.-P."/>
            <person name="Labutti K."/>
            <person name="Lapidus A."/>
            <person name="Lindquist E."/>
            <person name="Lipzen A."/>
            <person name="Meier-Kolthoff J.P."/>
            <person name="Ohm R.A."/>
            <person name="Otillar R.P."/>
            <person name="Pangilinan J."/>
            <person name="Peng Y."/>
            <person name="Rokas A."/>
            <person name="Rosa C.A."/>
            <person name="Scheuner C."/>
            <person name="Sibirny A.A."/>
            <person name="Slot J.C."/>
            <person name="Stielow J.B."/>
            <person name="Sun H."/>
            <person name="Kurtzman C.P."/>
            <person name="Blackwell M."/>
            <person name="Grigoriev I.V."/>
            <person name="Jeffries T.W."/>
        </authorList>
    </citation>
    <scope>NUCLEOTIDE SEQUENCE [LARGE SCALE GENOMIC DNA]</scope>
    <source>
        <strain evidence="2">DSM 1968</strain>
    </source>
</reference>
<gene>
    <name evidence="1" type="ORF">ASCRUDRAFT_80627</name>
</gene>
<accession>A0A1D2VIX0</accession>
<sequence length="76" mass="8635">MSRKSGICSLGVQDGLARCRLLLPSHAVYRVTLSLKKREDLLEEHRMSNKEGEGNETRCGSRLIELIELRAYGAYR</sequence>
<dbReference type="GeneID" id="30968151"/>
<name>A0A1D2VIX0_9ASCO</name>
<evidence type="ECO:0000313" key="2">
    <source>
        <dbReference type="Proteomes" id="UP000095038"/>
    </source>
</evidence>
<dbReference type="Proteomes" id="UP000095038">
    <property type="component" value="Unassembled WGS sequence"/>
</dbReference>
<dbReference type="InParanoid" id="A0A1D2VIX0"/>
<dbReference type="RefSeq" id="XP_020047879.1">
    <property type="nucleotide sequence ID" value="XM_020194515.1"/>
</dbReference>
<protein>
    <submittedName>
        <fullName evidence="1">Uncharacterized protein</fullName>
    </submittedName>
</protein>
<dbReference type="AlphaFoldDB" id="A0A1D2VIX0"/>
<evidence type="ECO:0000313" key="1">
    <source>
        <dbReference type="EMBL" id="ODV61572.1"/>
    </source>
</evidence>
<organism evidence="1 2">
    <name type="scientific">Ascoidea rubescens DSM 1968</name>
    <dbReference type="NCBI Taxonomy" id="1344418"/>
    <lineage>
        <taxon>Eukaryota</taxon>
        <taxon>Fungi</taxon>
        <taxon>Dikarya</taxon>
        <taxon>Ascomycota</taxon>
        <taxon>Saccharomycotina</taxon>
        <taxon>Saccharomycetes</taxon>
        <taxon>Ascoideaceae</taxon>
        <taxon>Ascoidea</taxon>
    </lineage>
</organism>